<dbReference type="Pfam" id="PF00443">
    <property type="entry name" value="UCH"/>
    <property type="match status" value="1"/>
</dbReference>
<protein>
    <recommendedName>
        <fullName evidence="2">USP domain-containing protein</fullName>
    </recommendedName>
</protein>
<dbReference type="GO" id="GO:0005634">
    <property type="term" value="C:nucleus"/>
    <property type="evidence" value="ECO:0007669"/>
    <property type="project" value="TreeGrafter"/>
</dbReference>
<dbReference type="InterPro" id="IPR001394">
    <property type="entry name" value="Peptidase_C19_UCH"/>
</dbReference>
<dbReference type="SUPFAM" id="SSF54001">
    <property type="entry name" value="Cysteine proteinases"/>
    <property type="match status" value="1"/>
</dbReference>
<feature type="region of interest" description="Disordered" evidence="1">
    <location>
        <begin position="1"/>
        <end position="90"/>
    </location>
</feature>
<organism evidence="3 4">
    <name type="scientific">Tribonema minus</name>
    <dbReference type="NCBI Taxonomy" id="303371"/>
    <lineage>
        <taxon>Eukaryota</taxon>
        <taxon>Sar</taxon>
        <taxon>Stramenopiles</taxon>
        <taxon>Ochrophyta</taxon>
        <taxon>PX clade</taxon>
        <taxon>Xanthophyceae</taxon>
        <taxon>Tribonematales</taxon>
        <taxon>Tribonemataceae</taxon>
        <taxon>Tribonema</taxon>
    </lineage>
</organism>
<dbReference type="Proteomes" id="UP000664859">
    <property type="component" value="Unassembled WGS sequence"/>
</dbReference>
<dbReference type="AlphaFoldDB" id="A0A835YQK3"/>
<dbReference type="Gene3D" id="3.90.70.10">
    <property type="entry name" value="Cysteine proteinases"/>
    <property type="match status" value="1"/>
</dbReference>
<evidence type="ECO:0000313" key="4">
    <source>
        <dbReference type="Proteomes" id="UP000664859"/>
    </source>
</evidence>
<dbReference type="PANTHER" id="PTHR24006">
    <property type="entry name" value="UBIQUITIN CARBOXYL-TERMINAL HYDROLASE"/>
    <property type="match status" value="1"/>
</dbReference>
<accession>A0A835YQK3</accession>
<dbReference type="PROSITE" id="PS50235">
    <property type="entry name" value="USP_3"/>
    <property type="match status" value="1"/>
</dbReference>
<dbReference type="EMBL" id="JAFCMP010000517">
    <property type="protein sequence ID" value="KAG5178222.1"/>
    <property type="molecule type" value="Genomic_DNA"/>
</dbReference>
<dbReference type="InterPro" id="IPR028889">
    <property type="entry name" value="USP"/>
</dbReference>
<name>A0A835YQK3_9STRA</name>
<dbReference type="GO" id="GO:0016579">
    <property type="term" value="P:protein deubiquitination"/>
    <property type="evidence" value="ECO:0007669"/>
    <property type="project" value="InterPro"/>
</dbReference>
<comment type="caution">
    <text evidence="3">The sequence shown here is derived from an EMBL/GenBank/DDBJ whole genome shotgun (WGS) entry which is preliminary data.</text>
</comment>
<evidence type="ECO:0000256" key="1">
    <source>
        <dbReference type="SAM" id="MobiDB-lite"/>
    </source>
</evidence>
<evidence type="ECO:0000259" key="2">
    <source>
        <dbReference type="PROSITE" id="PS50235"/>
    </source>
</evidence>
<dbReference type="GO" id="GO:0004843">
    <property type="term" value="F:cysteine-type deubiquitinase activity"/>
    <property type="evidence" value="ECO:0007669"/>
    <property type="project" value="InterPro"/>
</dbReference>
<proteinExistence type="predicted"/>
<keyword evidence="4" id="KW-1185">Reference proteome</keyword>
<feature type="compositionally biased region" description="Polar residues" evidence="1">
    <location>
        <begin position="16"/>
        <end position="37"/>
    </location>
</feature>
<evidence type="ECO:0000313" key="3">
    <source>
        <dbReference type="EMBL" id="KAG5178222.1"/>
    </source>
</evidence>
<reference evidence="3" key="1">
    <citation type="submission" date="2021-02" db="EMBL/GenBank/DDBJ databases">
        <title>First Annotated Genome of the Yellow-green Alga Tribonema minus.</title>
        <authorList>
            <person name="Mahan K.M."/>
        </authorList>
    </citation>
    <scope>NUCLEOTIDE SEQUENCE</scope>
    <source>
        <strain evidence="3">UTEX B ZZ1240</strain>
    </source>
</reference>
<gene>
    <name evidence="3" type="ORF">JKP88DRAFT_281321</name>
</gene>
<dbReference type="InterPro" id="IPR038765">
    <property type="entry name" value="Papain-like_cys_pep_sf"/>
</dbReference>
<dbReference type="InterPro" id="IPR050164">
    <property type="entry name" value="Peptidase_C19"/>
</dbReference>
<feature type="domain" description="USP" evidence="2">
    <location>
        <begin position="107"/>
        <end position="367"/>
    </location>
</feature>
<dbReference type="GO" id="GO:0005829">
    <property type="term" value="C:cytosol"/>
    <property type="evidence" value="ECO:0007669"/>
    <property type="project" value="TreeGrafter"/>
</dbReference>
<sequence length="367" mass="39676">MQVDEEQQQPMVAGEQQGNNMQADNNQQDSTETQQQEHVPVACEEQPGQASTDGAAREPVQGGGRAQGVKRVQENPNQPHEIPDSDGSLVSMSEVPVKKSRTGVGLNGIINLSQTCHLAAAIQLVLHTEELRGLVLSTPTSISESTAIHHFAHRVLEAMSRLELNEEHEHRVHTGILGMLAHMNHTTTHQEDAGLTLRHILDSTYEAARARDPRPFADTLGITTAKSGPCKGCKRVGEITFSDFALSLEVASEDEKFGTVQECLSEHLKQKEDVTVNCACGGKVREATVSLLTVPTVLVIILKRTRWNNQAKGNGAEKDGHDVEAAPTLTVPSVSGTSTYDLTAIMHHAGRGSSADSGHYFTEVKAR</sequence>